<keyword evidence="2" id="KW-1185">Reference proteome</keyword>
<dbReference type="Gene3D" id="3.40.1000.10">
    <property type="entry name" value="Mog1/PsbP, alpha/beta/alpha sandwich"/>
    <property type="match status" value="1"/>
</dbReference>
<protein>
    <recommendedName>
        <fullName evidence="3">DUF1795 domain-containing protein</fullName>
    </recommendedName>
</protein>
<gene>
    <name evidence="1" type="ORF">ACIO7M_25045</name>
</gene>
<reference evidence="1 2" key="1">
    <citation type="submission" date="2024-10" db="EMBL/GenBank/DDBJ databases">
        <title>The Natural Products Discovery Center: Release of the First 8490 Sequenced Strains for Exploring Actinobacteria Biosynthetic Diversity.</title>
        <authorList>
            <person name="Kalkreuter E."/>
            <person name="Kautsar S.A."/>
            <person name="Yang D."/>
            <person name="Bader C.D."/>
            <person name="Teijaro C.N."/>
            <person name="Fluegel L."/>
            <person name="Davis C.M."/>
            <person name="Simpson J.R."/>
            <person name="Lauterbach L."/>
            <person name="Steele A.D."/>
            <person name="Gui C."/>
            <person name="Meng S."/>
            <person name="Li G."/>
            <person name="Viehrig K."/>
            <person name="Ye F."/>
            <person name="Su P."/>
            <person name="Kiefer A.F."/>
            <person name="Nichols A."/>
            <person name="Cepeda A.J."/>
            <person name="Yan W."/>
            <person name="Fan B."/>
            <person name="Jiang Y."/>
            <person name="Adhikari A."/>
            <person name="Zheng C.-J."/>
            <person name="Schuster L."/>
            <person name="Cowan T.M."/>
            <person name="Smanski M.J."/>
            <person name="Chevrette M.G."/>
            <person name="De Carvalho L.P.S."/>
            <person name="Shen B."/>
        </authorList>
    </citation>
    <scope>NUCLEOTIDE SEQUENCE [LARGE SCALE GENOMIC DNA]</scope>
    <source>
        <strain evidence="1 2">NPDC087220</strain>
    </source>
</reference>
<sequence length="163" mass="17677">MPTALPVPIEFRLPDGWLPARPEGDTDVAFAARHPEPDHGFAANITLDGGYPPQGKTLAECADDALERLHGATESVRVLQRQEFGDADAPGLTQRLSFSVVVGGVRRALVQSQVFVSVVDVADPDRRALVRLVLTATAAQFDSVLPDFQEFLRTVRTDSWEGA</sequence>
<organism evidence="1 2">
    <name type="scientific">Streptomyces toxytricini</name>
    <name type="common">Actinomyces toxytricini</name>
    <dbReference type="NCBI Taxonomy" id="67369"/>
    <lineage>
        <taxon>Bacteria</taxon>
        <taxon>Bacillati</taxon>
        <taxon>Actinomycetota</taxon>
        <taxon>Actinomycetes</taxon>
        <taxon>Kitasatosporales</taxon>
        <taxon>Streptomycetaceae</taxon>
        <taxon>Streptomyces</taxon>
    </lineage>
</organism>
<dbReference type="RefSeq" id="WP_402384660.1">
    <property type="nucleotide sequence ID" value="NZ_JBIUYY010000012.1"/>
</dbReference>
<dbReference type="EMBL" id="JBIUYY010000012">
    <property type="protein sequence ID" value="MFJ2824359.1"/>
    <property type="molecule type" value="Genomic_DNA"/>
</dbReference>
<name>A0ABW8EM77_STRT5</name>
<proteinExistence type="predicted"/>
<evidence type="ECO:0000313" key="1">
    <source>
        <dbReference type="EMBL" id="MFJ2824359.1"/>
    </source>
</evidence>
<accession>A0ABW8EM77</accession>
<evidence type="ECO:0008006" key="3">
    <source>
        <dbReference type="Google" id="ProtNLM"/>
    </source>
</evidence>
<comment type="caution">
    <text evidence="1">The sequence shown here is derived from an EMBL/GenBank/DDBJ whole genome shotgun (WGS) entry which is preliminary data.</text>
</comment>
<evidence type="ECO:0000313" key="2">
    <source>
        <dbReference type="Proteomes" id="UP001617351"/>
    </source>
</evidence>
<dbReference type="Proteomes" id="UP001617351">
    <property type="component" value="Unassembled WGS sequence"/>
</dbReference>